<dbReference type="EMBL" id="CM010721">
    <property type="protein sequence ID" value="RZC70743.1"/>
    <property type="molecule type" value="Genomic_DNA"/>
</dbReference>
<keyword evidence="2" id="KW-1185">Reference proteome</keyword>
<reference evidence="1 2" key="1">
    <citation type="journal article" date="2018" name="Science">
        <title>The opium poppy genome and morphinan production.</title>
        <authorList>
            <person name="Guo L."/>
            <person name="Winzer T."/>
            <person name="Yang X."/>
            <person name="Li Y."/>
            <person name="Ning Z."/>
            <person name="He Z."/>
            <person name="Teodor R."/>
            <person name="Lu Y."/>
            <person name="Bowser T.A."/>
            <person name="Graham I.A."/>
            <person name="Ye K."/>
        </authorList>
    </citation>
    <scope>NUCLEOTIDE SEQUENCE [LARGE SCALE GENOMIC DNA]</scope>
    <source>
        <strain evidence="2">cv. HN1</strain>
        <tissue evidence="1">Leaves</tissue>
    </source>
</reference>
<protein>
    <submittedName>
        <fullName evidence="1">Uncharacterized protein</fullName>
    </submittedName>
</protein>
<dbReference type="PANTHER" id="PTHR24030">
    <property type="entry name" value="PROTEIN CMSS1"/>
    <property type="match status" value="1"/>
</dbReference>
<dbReference type="Pfam" id="PF14617">
    <property type="entry name" value="CMS1"/>
    <property type="match status" value="1"/>
</dbReference>
<evidence type="ECO:0000313" key="2">
    <source>
        <dbReference type="Proteomes" id="UP000316621"/>
    </source>
</evidence>
<accession>A0A4Y7KBK3</accession>
<dbReference type="PANTHER" id="PTHR24030:SF0">
    <property type="entry name" value="PROTEIN CMSS1"/>
    <property type="match status" value="1"/>
</dbReference>
<dbReference type="STRING" id="3469.A0A4Y7KBK3"/>
<proteinExistence type="predicted"/>
<dbReference type="Gramene" id="RZC70743">
    <property type="protein sequence ID" value="RZC70743"/>
    <property type="gene ID" value="C5167_033887"/>
</dbReference>
<dbReference type="AlphaFoldDB" id="A0A4Y7KBK3"/>
<dbReference type="Proteomes" id="UP000316621">
    <property type="component" value="Chromosome 7"/>
</dbReference>
<dbReference type="Gene3D" id="3.40.50.300">
    <property type="entry name" value="P-loop containing nucleotide triphosphate hydrolases"/>
    <property type="match status" value="1"/>
</dbReference>
<dbReference type="InterPro" id="IPR027417">
    <property type="entry name" value="P-loop_NTPase"/>
</dbReference>
<evidence type="ECO:0000313" key="1">
    <source>
        <dbReference type="EMBL" id="RZC70743.1"/>
    </source>
</evidence>
<sequence length="297" mass="33691">MEQIGEALFGESQFINDGDSEHHWLLKVVAHSHVHGYALDEASETDRNPRAPRHLSEVAFGKSWKAELCEGKISEGKIDAGNPAVLVISTSALRALELLRGLRPLTKGCRAAKLFAKHMRVEEQVAMVKTRVNIASGTPSRIKKLIDMDALGLSRLAVIVLDMHTDTKGYSLLTLPQFSNEFWDLYKTHFEQPLIRDEAMHEELEHWIMRIKVLSINKSMRDGTSKYYAIWFSNHAEICMSAFNLGNHRDALTKGSEIGMHEELTVMKARECRDIGYVSAVVNDRWNECCELVLMLW</sequence>
<dbReference type="InterPro" id="IPR032704">
    <property type="entry name" value="Cms1"/>
</dbReference>
<dbReference type="GO" id="GO:0030686">
    <property type="term" value="C:90S preribosome"/>
    <property type="evidence" value="ECO:0007669"/>
    <property type="project" value="TreeGrafter"/>
</dbReference>
<dbReference type="GO" id="GO:0005634">
    <property type="term" value="C:nucleus"/>
    <property type="evidence" value="ECO:0007669"/>
    <property type="project" value="TreeGrafter"/>
</dbReference>
<gene>
    <name evidence="1" type="ORF">C5167_033887</name>
</gene>
<organism evidence="1 2">
    <name type="scientific">Papaver somniferum</name>
    <name type="common">Opium poppy</name>
    <dbReference type="NCBI Taxonomy" id="3469"/>
    <lineage>
        <taxon>Eukaryota</taxon>
        <taxon>Viridiplantae</taxon>
        <taxon>Streptophyta</taxon>
        <taxon>Embryophyta</taxon>
        <taxon>Tracheophyta</taxon>
        <taxon>Spermatophyta</taxon>
        <taxon>Magnoliopsida</taxon>
        <taxon>Ranunculales</taxon>
        <taxon>Papaveraceae</taxon>
        <taxon>Papaveroideae</taxon>
        <taxon>Papaver</taxon>
    </lineage>
</organism>
<name>A0A4Y7KBK3_PAPSO</name>